<organism evidence="3 4">
    <name type="scientific">Sulfitobacter albidus</name>
    <dbReference type="NCBI Taxonomy" id="2829501"/>
    <lineage>
        <taxon>Bacteria</taxon>
        <taxon>Pseudomonadati</taxon>
        <taxon>Pseudomonadota</taxon>
        <taxon>Alphaproteobacteria</taxon>
        <taxon>Rhodobacterales</taxon>
        <taxon>Roseobacteraceae</taxon>
        <taxon>Sulfitobacter</taxon>
    </lineage>
</organism>
<evidence type="ECO:0000313" key="4">
    <source>
        <dbReference type="Proteomes" id="UP000683291"/>
    </source>
</evidence>
<dbReference type="PANTHER" id="PTHR43249">
    <property type="entry name" value="UDP-N-ACETYL-2-AMINO-2-DEOXY-D-GLUCURONATE OXIDASE"/>
    <property type="match status" value="1"/>
</dbReference>
<dbReference type="Gene3D" id="3.30.360.10">
    <property type="entry name" value="Dihydrodipicolinate Reductase, domain 2"/>
    <property type="match status" value="1"/>
</dbReference>
<dbReference type="InterPro" id="IPR036291">
    <property type="entry name" value="NAD(P)-bd_dom_sf"/>
</dbReference>
<proteinExistence type="predicted"/>
<dbReference type="Pfam" id="PF22725">
    <property type="entry name" value="GFO_IDH_MocA_C3"/>
    <property type="match status" value="1"/>
</dbReference>
<dbReference type="InterPro" id="IPR052515">
    <property type="entry name" value="Gfo/Idh/MocA_Oxidoreductase"/>
</dbReference>
<dbReference type="Pfam" id="PF01408">
    <property type="entry name" value="GFO_IDH_MocA"/>
    <property type="match status" value="1"/>
</dbReference>
<dbReference type="KEGG" id="sual:KDD17_16875"/>
<dbReference type="AlphaFoldDB" id="A0A975JGS1"/>
<dbReference type="SUPFAM" id="SSF51735">
    <property type="entry name" value="NAD(P)-binding Rossmann-fold domains"/>
    <property type="match status" value="1"/>
</dbReference>
<gene>
    <name evidence="3" type="ORF">KDD17_16875</name>
</gene>
<dbReference type="GO" id="GO:0000166">
    <property type="term" value="F:nucleotide binding"/>
    <property type="evidence" value="ECO:0007669"/>
    <property type="project" value="InterPro"/>
</dbReference>
<feature type="domain" description="Gfo/Idh/MocA-like oxidoreductase N-terminal" evidence="1">
    <location>
        <begin position="2"/>
        <end position="117"/>
    </location>
</feature>
<dbReference type="EMBL" id="CP073582">
    <property type="protein sequence ID" value="QUJ78173.1"/>
    <property type="molecule type" value="Genomic_DNA"/>
</dbReference>
<feature type="domain" description="GFO/IDH/MocA-like oxidoreductase" evidence="2">
    <location>
        <begin position="130"/>
        <end position="246"/>
    </location>
</feature>
<dbReference type="Proteomes" id="UP000683291">
    <property type="component" value="Chromosome pJK7-1-1"/>
</dbReference>
<reference evidence="3" key="1">
    <citation type="submission" date="2021-04" db="EMBL/GenBank/DDBJ databases">
        <title>Complete genome sequence for Sulfitobacter sp. strain JK7-1.</title>
        <authorList>
            <person name="Park S.-J."/>
        </authorList>
    </citation>
    <scope>NUCLEOTIDE SEQUENCE</scope>
    <source>
        <strain evidence="3">JK7-1</strain>
    </source>
</reference>
<evidence type="ECO:0000313" key="3">
    <source>
        <dbReference type="EMBL" id="QUJ78173.1"/>
    </source>
</evidence>
<sequence length="350" mass="37133">MIGVAILGAGIGAEHLAALRTLPDCFDVRRIIDRDLLRARSLCAGPACTVSADIADALTDPSIDLIDICLPPHLHVAVTLQALAAGKHVVCEKPIATSLEDVARIEDAARAAARRVFPVFQYRWGPSLSKLRALMASGLTGALHSAALETHWNRGTDYYAAPWRGTWEGERGGAVLGHAIHNHDLLCHIGGDVASVMAMTTTRINDIETEDCAAISLEMASGALCTSSITLGAATNETRLRLVFERLTATSGTAPYDPGSVPWRFVARDLCDQAAIDSVTTKVHAERTGFAGFFEQVAHALAGQQNTAVTLDAGAQSIALVTAIYHAARTGERVTLPLPADHPLSKGWLP</sequence>
<dbReference type="RefSeq" id="WP_212706365.1">
    <property type="nucleotide sequence ID" value="NZ_CP073582.1"/>
</dbReference>
<dbReference type="SUPFAM" id="SSF55347">
    <property type="entry name" value="Glyceraldehyde-3-phosphate dehydrogenase-like, C-terminal domain"/>
    <property type="match status" value="1"/>
</dbReference>
<evidence type="ECO:0000259" key="2">
    <source>
        <dbReference type="Pfam" id="PF22725"/>
    </source>
</evidence>
<dbReference type="Gene3D" id="3.40.50.720">
    <property type="entry name" value="NAD(P)-binding Rossmann-like Domain"/>
    <property type="match status" value="1"/>
</dbReference>
<keyword evidence="4" id="KW-1185">Reference proteome</keyword>
<dbReference type="InterPro" id="IPR000683">
    <property type="entry name" value="Gfo/Idh/MocA-like_OxRdtase_N"/>
</dbReference>
<dbReference type="InterPro" id="IPR055170">
    <property type="entry name" value="GFO_IDH_MocA-like_dom"/>
</dbReference>
<name>A0A975JGS1_9RHOB</name>
<protein>
    <submittedName>
        <fullName evidence="3">Gfo/Idh/MocA family oxidoreductase</fullName>
    </submittedName>
</protein>
<evidence type="ECO:0000259" key="1">
    <source>
        <dbReference type="Pfam" id="PF01408"/>
    </source>
</evidence>
<accession>A0A975JGS1</accession>
<dbReference type="PANTHER" id="PTHR43249:SF1">
    <property type="entry name" value="D-GLUCOSIDE 3-DEHYDROGENASE"/>
    <property type="match status" value="1"/>
</dbReference>